<sequence length="69" mass="7825">MQTGCLTTDRDLIYQKNDAAVRVLSYDVTFHGKQHSHAKLAVLTTDRDLIYQKNDAAVRVPSYDVTISR</sequence>
<protein>
    <submittedName>
        <fullName evidence="1">Uncharacterized protein</fullName>
    </submittedName>
</protein>
<accession>A0A4C1SS65</accession>
<keyword evidence="2" id="KW-1185">Reference proteome</keyword>
<feature type="non-terminal residue" evidence="1">
    <location>
        <position position="69"/>
    </location>
</feature>
<reference evidence="1 2" key="1">
    <citation type="journal article" date="2019" name="Commun. Biol.">
        <title>The bagworm genome reveals a unique fibroin gene that provides high tensile strength.</title>
        <authorList>
            <person name="Kono N."/>
            <person name="Nakamura H."/>
            <person name="Ohtoshi R."/>
            <person name="Tomita M."/>
            <person name="Numata K."/>
            <person name="Arakawa K."/>
        </authorList>
    </citation>
    <scope>NUCLEOTIDE SEQUENCE [LARGE SCALE GENOMIC DNA]</scope>
</reference>
<gene>
    <name evidence="1" type="ORF">EVAR_74706_1</name>
</gene>
<dbReference type="EMBL" id="BGZK01000012">
    <property type="protein sequence ID" value="GBP03891.1"/>
    <property type="molecule type" value="Genomic_DNA"/>
</dbReference>
<evidence type="ECO:0000313" key="2">
    <source>
        <dbReference type="Proteomes" id="UP000299102"/>
    </source>
</evidence>
<dbReference type="AlphaFoldDB" id="A0A4C1SS65"/>
<dbReference type="Proteomes" id="UP000299102">
    <property type="component" value="Unassembled WGS sequence"/>
</dbReference>
<evidence type="ECO:0000313" key="1">
    <source>
        <dbReference type="EMBL" id="GBP03891.1"/>
    </source>
</evidence>
<name>A0A4C1SS65_EUMVA</name>
<proteinExistence type="predicted"/>
<organism evidence="1 2">
    <name type="scientific">Eumeta variegata</name>
    <name type="common">Bagworm moth</name>
    <name type="synonym">Eumeta japonica</name>
    <dbReference type="NCBI Taxonomy" id="151549"/>
    <lineage>
        <taxon>Eukaryota</taxon>
        <taxon>Metazoa</taxon>
        <taxon>Ecdysozoa</taxon>
        <taxon>Arthropoda</taxon>
        <taxon>Hexapoda</taxon>
        <taxon>Insecta</taxon>
        <taxon>Pterygota</taxon>
        <taxon>Neoptera</taxon>
        <taxon>Endopterygota</taxon>
        <taxon>Lepidoptera</taxon>
        <taxon>Glossata</taxon>
        <taxon>Ditrysia</taxon>
        <taxon>Tineoidea</taxon>
        <taxon>Psychidae</taxon>
        <taxon>Oiketicinae</taxon>
        <taxon>Eumeta</taxon>
    </lineage>
</organism>
<comment type="caution">
    <text evidence="1">The sequence shown here is derived from an EMBL/GenBank/DDBJ whole genome shotgun (WGS) entry which is preliminary data.</text>
</comment>